<comment type="caution">
    <text evidence="1">The sequence shown here is derived from an EMBL/GenBank/DDBJ whole genome shotgun (WGS) entry which is preliminary data.</text>
</comment>
<evidence type="ECO:0000313" key="1">
    <source>
        <dbReference type="EMBL" id="MBB5953998.1"/>
    </source>
</evidence>
<dbReference type="AlphaFoldDB" id="A0A841CCU5"/>
<organism evidence="1 2">
    <name type="scientific">Saccharothrix tamanrassetensis</name>
    <dbReference type="NCBI Taxonomy" id="1051531"/>
    <lineage>
        <taxon>Bacteria</taxon>
        <taxon>Bacillati</taxon>
        <taxon>Actinomycetota</taxon>
        <taxon>Actinomycetes</taxon>
        <taxon>Pseudonocardiales</taxon>
        <taxon>Pseudonocardiaceae</taxon>
        <taxon>Saccharothrix</taxon>
    </lineage>
</organism>
<gene>
    <name evidence="1" type="ORF">FHS29_000568</name>
</gene>
<dbReference type="EMBL" id="JACHJN010000001">
    <property type="protein sequence ID" value="MBB5953998.1"/>
    <property type="molecule type" value="Genomic_DNA"/>
</dbReference>
<dbReference type="Proteomes" id="UP000547510">
    <property type="component" value="Unassembled WGS sequence"/>
</dbReference>
<proteinExistence type="predicted"/>
<evidence type="ECO:0000313" key="2">
    <source>
        <dbReference type="Proteomes" id="UP000547510"/>
    </source>
</evidence>
<keyword evidence="2" id="KW-1185">Reference proteome</keyword>
<name>A0A841CCU5_9PSEU</name>
<sequence length="40" mass="4266">MIAIGSQTGDHRVAVIASRVAEDLLNMGWRFACATCNDDG</sequence>
<reference evidence="1 2" key="1">
    <citation type="submission" date="2020-08" db="EMBL/GenBank/DDBJ databases">
        <title>Genomic Encyclopedia of Type Strains, Phase III (KMG-III): the genomes of soil and plant-associated and newly described type strains.</title>
        <authorList>
            <person name="Whitman W."/>
        </authorList>
    </citation>
    <scope>NUCLEOTIDE SEQUENCE [LARGE SCALE GENOMIC DNA]</scope>
    <source>
        <strain evidence="1 2">CECT 8640</strain>
    </source>
</reference>
<protein>
    <submittedName>
        <fullName evidence="1">RNase adaptor protein for sRNA GlmZ degradation</fullName>
    </submittedName>
</protein>
<dbReference type="RefSeq" id="WP_281391493.1">
    <property type="nucleotide sequence ID" value="NZ_JACHJN010000001.1"/>
</dbReference>
<accession>A0A841CCU5</accession>